<dbReference type="SUPFAM" id="SSF53067">
    <property type="entry name" value="Actin-like ATPase domain"/>
    <property type="match status" value="2"/>
</dbReference>
<gene>
    <name evidence="6" type="ORF">CLV25_11739</name>
</gene>
<dbReference type="Proteomes" id="UP000294830">
    <property type="component" value="Unassembled WGS sequence"/>
</dbReference>
<name>A0A4R2E4U6_9BACT</name>
<keyword evidence="7" id="KW-1185">Reference proteome</keyword>
<dbReference type="InterPro" id="IPR043129">
    <property type="entry name" value="ATPase_NBD"/>
</dbReference>
<dbReference type="PIRSF" id="PIRSF000538">
    <property type="entry name" value="GlpK"/>
    <property type="match status" value="1"/>
</dbReference>
<dbReference type="Pfam" id="PF02782">
    <property type="entry name" value="FGGY_C"/>
    <property type="match status" value="1"/>
</dbReference>
<evidence type="ECO:0000256" key="3">
    <source>
        <dbReference type="ARBA" id="ARBA00022777"/>
    </source>
</evidence>
<protein>
    <submittedName>
        <fullName evidence="6">Xylulokinase</fullName>
    </submittedName>
</protein>
<evidence type="ECO:0000313" key="7">
    <source>
        <dbReference type="Proteomes" id="UP000294830"/>
    </source>
</evidence>
<evidence type="ECO:0000256" key="1">
    <source>
        <dbReference type="ARBA" id="ARBA00009156"/>
    </source>
</evidence>
<dbReference type="InterPro" id="IPR050406">
    <property type="entry name" value="FGGY_Carb_Kinase"/>
</dbReference>
<dbReference type="Gene3D" id="3.30.420.40">
    <property type="match status" value="2"/>
</dbReference>
<dbReference type="GO" id="GO:0016301">
    <property type="term" value="F:kinase activity"/>
    <property type="evidence" value="ECO:0007669"/>
    <property type="project" value="UniProtKB-KW"/>
</dbReference>
<dbReference type="PANTHER" id="PTHR43095:SF5">
    <property type="entry name" value="XYLULOSE KINASE"/>
    <property type="match status" value="1"/>
</dbReference>
<comment type="caution">
    <text evidence="6">The sequence shown here is derived from an EMBL/GenBank/DDBJ whole genome shotgun (WGS) entry which is preliminary data.</text>
</comment>
<dbReference type="InterPro" id="IPR018485">
    <property type="entry name" value="FGGY_C"/>
</dbReference>
<dbReference type="Pfam" id="PF00370">
    <property type="entry name" value="FGGY_N"/>
    <property type="match status" value="1"/>
</dbReference>
<sequence length="490" mass="53150">MKTLGIDIGSSSIKVAVFDAANGSCLASTQMPTDEMIINSPQKGWAEQDPNTWWSYFVDAAKQLSALVNMEDIKAIGITYQMHGLVAVDGNGSVVRPSIIWCDSRAVSFGNRALEKIGVEKCLQHHLNSPGNFTASKIAWVKENEPELFSRIRKIMLPGDYIAYKLSGDITTTAQGLSEGILWDFKEERVSEFILNHYGLNKEILARQVPCFGHQLELNSEAAIILGMKEGTPITYRSGDQPNNAFSLNVLTPGEIAATAGTSGVVYGVSSSIAYDPQSRVNTFMHVNHTTKDPHLGVMLCINGTGILNSWLRRNATKGLSYIQMNELASQVPAGSQGLTILPFGNGAERVLGNRDLGAHMQNINFNIHSTAHMLRAAQEGIAFSMQYGVEIMKTVGVIPTVIRAGIANLFQSDLFTQTVADITGATIELYNTNGAIGAARGAALGAGYYSKSSEAFSTLKVEKVVEPSRNPLLQEAYGNWCHCLNQQLK</sequence>
<proteinExistence type="inferred from homology"/>
<dbReference type="AlphaFoldDB" id="A0A4R2E4U6"/>
<dbReference type="GO" id="GO:0005975">
    <property type="term" value="P:carbohydrate metabolic process"/>
    <property type="evidence" value="ECO:0007669"/>
    <property type="project" value="InterPro"/>
</dbReference>
<dbReference type="EMBL" id="SLWB01000017">
    <property type="protein sequence ID" value="TCN62903.1"/>
    <property type="molecule type" value="Genomic_DNA"/>
</dbReference>
<evidence type="ECO:0000259" key="5">
    <source>
        <dbReference type="Pfam" id="PF02782"/>
    </source>
</evidence>
<dbReference type="OrthoDB" id="9805576at2"/>
<keyword evidence="2" id="KW-0808">Transferase</keyword>
<accession>A0A4R2E4U6</accession>
<feature type="domain" description="Carbohydrate kinase FGGY C-terminal" evidence="5">
    <location>
        <begin position="257"/>
        <end position="448"/>
    </location>
</feature>
<comment type="similarity">
    <text evidence="1">Belongs to the FGGY kinase family.</text>
</comment>
<organism evidence="6 7">
    <name type="scientific">Acetobacteroides hydrogenigenes</name>
    <dbReference type="NCBI Taxonomy" id="979970"/>
    <lineage>
        <taxon>Bacteria</taxon>
        <taxon>Pseudomonadati</taxon>
        <taxon>Bacteroidota</taxon>
        <taxon>Bacteroidia</taxon>
        <taxon>Bacteroidales</taxon>
        <taxon>Rikenellaceae</taxon>
        <taxon>Acetobacteroides</taxon>
    </lineage>
</organism>
<feature type="domain" description="Carbohydrate kinase FGGY N-terminal" evidence="4">
    <location>
        <begin position="4"/>
        <end position="245"/>
    </location>
</feature>
<evidence type="ECO:0000313" key="6">
    <source>
        <dbReference type="EMBL" id="TCN62903.1"/>
    </source>
</evidence>
<dbReference type="InterPro" id="IPR018484">
    <property type="entry name" value="FGGY_N"/>
</dbReference>
<evidence type="ECO:0000259" key="4">
    <source>
        <dbReference type="Pfam" id="PF00370"/>
    </source>
</evidence>
<reference evidence="6 7" key="1">
    <citation type="submission" date="2019-03" db="EMBL/GenBank/DDBJ databases">
        <title>Genomic Encyclopedia of Archaeal and Bacterial Type Strains, Phase II (KMG-II): from individual species to whole genera.</title>
        <authorList>
            <person name="Goeker M."/>
        </authorList>
    </citation>
    <scope>NUCLEOTIDE SEQUENCE [LARGE SCALE GENOMIC DNA]</scope>
    <source>
        <strain evidence="6 7">RL-C</strain>
    </source>
</reference>
<evidence type="ECO:0000256" key="2">
    <source>
        <dbReference type="ARBA" id="ARBA00022679"/>
    </source>
</evidence>
<dbReference type="RefSeq" id="WP_131840308.1">
    <property type="nucleotide sequence ID" value="NZ_SLWB01000017.1"/>
</dbReference>
<keyword evidence="3 6" id="KW-0418">Kinase</keyword>
<dbReference type="PANTHER" id="PTHR43095">
    <property type="entry name" value="SUGAR KINASE"/>
    <property type="match status" value="1"/>
</dbReference>
<dbReference type="CDD" id="cd07809">
    <property type="entry name" value="ASKHA_NBD_FGGY_BaXK-like"/>
    <property type="match status" value="1"/>
</dbReference>
<dbReference type="InterPro" id="IPR000577">
    <property type="entry name" value="Carb_kinase_FGGY"/>
</dbReference>